<feature type="region of interest" description="Disordered" evidence="2">
    <location>
        <begin position="433"/>
        <end position="452"/>
    </location>
</feature>
<dbReference type="Proteomes" id="UP001415857">
    <property type="component" value="Unassembled WGS sequence"/>
</dbReference>
<reference evidence="3 4" key="1">
    <citation type="journal article" date="2024" name="Plant J.">
        <title>Genome sequences and population genomics reveal climatic adaptation and genomic divergence between two closely related sweetgum species.</title>
        <authorList>
            <person name="Xu W.Q."/>
            <person name="Ren C.Q."/>
            <person name="Zhang X.Y."/>
            <person name="Comes H.P."/>
            <person name="Liu X.H."/>
            <person name="Li Y.G."/>
            <person name="Kettle C.J."/>
            <person name="Jalonen R."/>
            <person name="Gaisberger H."/>
            <person name="Ma Y.Z."/>
            <person name="Qiu Y.X."/>
        </authorList>
    </citation>
    <scope>NUCLEOTIDE SEQUENCE [LARGE SCALE GENOMIC DNA]</scope>
    <source>
        <strain evidence="3">Hangzhou</strain>
    </source>
</reference>
<dbReference type="AlphaFoldDB" id="A0AAP0S4I7"/>
<gene>
    <name evidence="3" type="ORF">L1049_009268</name>
</gene>
<evidence type="ECO:0000256" key="2">
    <source>
        <dbReference type="SAM" id="MobiDB-lite"/>
    </source>
</evidence>
<feature type="compositionally biased region" description="Basic and acidic residues" evidence="2">
    <location>
        <begin position="326"/>
        <end position="337"/>
    </location>
</feature>
<feature type="compositionally biased region" description="Polar residues" evidence="2">
    <location>
        <begin position="288"/>
        <end position="324"/>
    </location>
</feature>
<keyword evidence="1" id="KW-0175">Coiled coil</keyword>
<name>A0AAP0S4I7_LIQFO</name>
<feature type="coiled-coil region" evidence="1">
    <location>
        <begin position="51"/>
        <end position="112"/>
    </location>
</feature>
<feature type="compositionally biased region" description="Basic and acidic residues" evidence="2">
    <location>
        <begin position="276"/>
        <end position="285"/>
    </location>
</feature>
<evidence type="ECO:0000313" key="4">
    <source>
        <dbReference type="Proteomes" id="UP001415857"/>
    </source>
</evidence>
<keyword evidence="4" id="KW-1185">Reference proteome</keyword>
<evidence type="ECO:0000313" key="3">
    <source>
        <dbReference type="EMBL" id="KAK9291081.1"/>
    </source>
</evidence>
<feature type="region of interest" description="Disordered" evidence="2">
    <location>
        <begin position="264"/>
        <end position="348"/>
    </location>
</feature>
<protein>
    <recommendedName>
        <fullName evidence="5">Rho termination factor N-terminal domain-containing protein</fullName>
    </recommendedName>
</protein>
<accession>A0AAP0S4I7</accession>
<evidence type="ECO:0008006" key="5">
    <source>
        <dbReference type="Google" id="ProtNLM"/>
    </source>
</evidence>
<organism evidence="3 4">
    <name type="scientific">Liquidambar formosana</name>
    <name type="common">Formosan gum</name>
    <dbReference type="NCBI Taxonomy" id="63359"/>
    <lineage>
        <taxon>Eukaryota</taxon>
        <taxon>Viridiplantae</taxon>
        <taxon>Streptophyta</taxon>
        <taxon>Embryophyta</taxon>
        <taxon>Tracheophyta</taxon>
        <taxon>Spermatophyta</taxon>
        <taxon>Magnoliopsida</taxon>
        <taxon>eudicotyledons</taxon>
        <taxon>Gunneridae</taxon>
        <taxon>Pentapetalae</taxon>
        <taxon>Saxifragales</taxon>
        <taxon>Altingiaceae</taxon>
        <taxon>Liquidambar</taxon>
    </lineage>
</organism>
<evidence type="ECO:0000256" key="1">
    <source>
        <dbReference type="SAM" id="Coils"/>
    </source>
</evidence>
<comment type="caution">
    <text evidence="3">The sequence shown here is derived from an EMBL/GenBank/DDBJ whole genome shotgun (WGS) entry which is preliminary data.</text>
</comment>
<feature type="region of interest" description="Disordered" evidence="2">
    <location>
        <begin position="611"/>
        <end position="637"/>
    </location>
</feature>
<dbReference type="EMBL" id="JBBPBK010000002">
    <property type="protein sequence ID" value="KAK9291081.1"/>
    <property type="molecule type" value="Genomic_DNA"/>
</dbReference>
<feature type="region of interest" description="Disordered" evidence="2">
    <location>
        <begin position="546"/>
        <end position="584"/>
    </location>
</feature>
<sequence>MDQDLRGLDWDLWGPSNYQVPEISYCTPHGCQCGFYFDVLEETAKNEKACVHLLRILMTEADTEIDELEKDLVVLQSQLAWVEYEDWSEKCCTALTEKIDCLNISISSLRNENEHDINVHLLVHREPAERIHEIVKALLKNYCKEKDEQPLDVIIKESAADALECATELSDEGKKLSNFDSNIIIKEEIEEPIISPTEKCTVLNLSFKPQGNETDCPETVKPADVNVRSSTVVASKNVTDHSNGKKLLINSDSTIIREEVEEEHTEILTVDSSLKPGEKRTDLEGKSAVNTTKDSSSGPLREATGNSNVNNNLGKAADQKNNLGKSESEVNKKEEVKGQNSTGSNKNMILKGTDLAKIDKPANAIVKDSSSDALRHATGSSGKKKLINSATRLDDFGQAKLGYCSVKPKRSTSTLKTTPNEGIKESKVALANKKGSSDLSLKTEGKKMKHPRKVTPLVHAGHTCGTTATNRTSPFIKVQNADLTDTENYAVTSLLEMQVERGKDTTKPILKEEGISQPDEVEEIEIVANAKTNLNLALKSQRHKARRKIQSNHPSVQEPGSLPIEIGSKSSSISKAKKRHKSGIGDDNATLVQFLKDRIWKKLVQADRCGAEESGVDPSVRKNSDSQSQKKRKTSSDMPIIVEIKDLNFLNDLLKSHGNTIDSASKEDNPITKSCSIDNSDTDTVASLPPSRLINLNDLTVKHLRAIAKEHKMPKYHKLRRLDLIELIANELR</sequence>
<feature type="compositionally biased region" description="Polar residues" evidence="2">
    <location>
        <begin position="338"/>
        <end position="347"/>
    </location>
</feature>
<proteinExistence type="predicted"/>